<feature type="signal peptide" evidence="1">
    <location>
        <begin position="1"/>
        <end position="17"/>
    </location>
</feature>
<organism evidence="2">
    <name type="scientific">Lygus hesperus</name>
    <name type="common">Western plant bug</name>
    <dbReference type="NCBI Taxonomy" id="30085"/>
    <lineage>
        <taxon>Eukaryota</taxon>
        <taxon>Metazoa</taxon>
        <taxon>Ecdysozoa</taxon>
        <taxon>Arthropoda</taxon>
        <taxon>Hexapoda</taxon>
        <taxon>Insecta</taxon>
        <taxon>Pterygota</taxon>
        <taxon>Neoptera</taxon>
        <taxon>Paraneoptera</taxon>
        <taxon>Hemiptera</taxon>
        <taxon>Heteroptera</taxon>
        <taxon>Panheteroptera</taxon>
        <taxon>Cimicomorpha</taxon>
        <taxon>Miridae</taxon>
        <taxon>Mirini</taxon>
        <taxon>Lygus</taxon>
    </lineage>
</organism>
<feature type="chain" id="PRO_5007527828" evidence="1">
    <location>
        <begin position="18"/>
        <end position="110"/>
    </location>
</feature>
<dbReference type="EMBL" id="GDHC01001046">
    <property type="protein sequence ID" value="JAQ17583.1"/>
    <property type="molecule type" value="Transcribed_RNA"/>
</dbReference>
<reference evidence="2" key="1">
    <citation type="journal article" date="2016" name="Gigascience">
        <title>De novo construction of an expanded transcriptome assembly for the western tarnished plant bug, Lygus hesperus.</title>
        <authorList>
            <person name="Tassone E.E."/>
            <person name="Geib S.M."/>
            <person name="Hall B."/>
            <person name="Fabrick J.A."/>
            <person name="Brent C.S."/>
            <person name="Hull J.J."/>
        </authorList>
    </citation>
    <scope>NUCLEOTIDE SEQUENCE</scope>
</reference>
<gene>
    <name evidence="2" type="ORF">g.50123</name>
</gene>
<accession>A0A146MCW4</accession>
<evidence type="ECO:0000256" key="1">
    <source>
        <dbReference type="SAM" id="SignalP"/>
    </source>
</evidence>
<name>A0A146MCW4_LYGHE</name>
<sequence length="110" mass="11680">MAAHMNVLAALLILVAAQLTTFLIVEGRSKEIGMMDKGSVLESVDINDRVTKASKGLKLEDVAVEIGKKMEEAKDEIAKRMKEGVDKAAGEINGALNQVGGKTRTAVADI</sequence>
<dbReference type="AlphaFoldDB" id="A0A146MCW4"/>
<protein>
    <submittedName>
        <fullName evidence="2">Uncharacterized protein</fullName>
    </submittedName>
</protein>
<keyword evidence="1" id="KW-0732">Signal</keyword>
<proteinExistence type="predicted"/>
<evidence type="ECO:0000313" key="2">
    <source>
        <dbReference type="EMBL" id="JAQ17583.1"/>
    </source>
</evidence>